<comment type="catalytic activity">
    <reaction evidence="7 8">
        <text>alpha-D-glucose 1-phosphate + UTP + H(+) = UDP-alpha-D-glucose + diphosphate</text>
        <dbReference type="Rhea" id="RHEA:19889"/>
        <dbReference type="ChEBI" id="CHEBI:15378"/>
        <dbReference type="ChEBI" id="CHEBI:33019"/>
        <dbReference type="ChEBI" id="CHEBI:46398"/>
        <dbReference type="ChEBI" id="CHEBI:58601"/>
        <dbReference type="ChEBI" id="CHEBI:58885"/>
        <dbReference type="EC" id="2.7.7.9"/>
    </reaction>
</comment>
<keyword evidence="4 8" id="KW-0808">Transferase</keyword>
<sequence>MKVKKAILPVAGFGTRLLPASKSIPKEMITVVDRPAIDYVVQEAIEAGIDTIVLVNHPAKQAIENYFDRNAELENLLEKKKKNKILDEIRAIVPDHVTVVAVRQPEPLGLGHAVLCAEKVIGNEPFAVLLPDVLVDSADQNNLAQMIAQFEQNQASQIMVEDVAPERVDQYGIVKLEKQGEENTTNILGLVEKPAVSEAPSTLAVVGRYVFTPEIFNYLKETQADKSGEIQLTDAMAKLLGVQNIQAFTLHGQTYDCGSKIGYLKAILHYATQRNELKDELLEFIKTLN</sequence>
<evidence type="ECO:0000259" key="9">
    <source>
        <dbReference type="Pfam" id="PF00483"/>
    </source>
</evidence>
<evidence type="ECO:0000256" key="2">
    <source>
        <dbReference type="ARBA" id="ARBA00012415"/>
    </source>
</evidence>
<organism evidence="10 11">
    <name type="scientific">Acinetobacter marinus</name>
    <dbReference type="NCBI Taxonomy" id="281375"/>
    <lineage>
        <taxon>Bacteria</taxon>
        <taxon>Pseudomonadati</taxon>
        <taxon>Pseudomonadota</taxon>
        <taxon>Gammaproteobacteria</taxon>
        <taxon>Moraxellales</taxon>
        <taxon>Moraxellaceae</taxon>
        <taxon>Acinetobacter</taxon>
    </lineage>
</organism>
<dbReference type="CDD" id="cd02541">
    <property type="entry name" value="UGPase_prokaryotic"/>
    <property type="match status" value="1"/>
</dbReference>
<accession>A0A1G6L137</accession>
<feature type="domain" description="Nucleotidyl transferase" evidence="9">
    <location>
        <begin position="5"/>
        <end position="271"/>
    </location>
</feature>
<dbReference type="AlphaFoldDB" id="A0A1G6L137"/>
<dbReference type="InterPro" id="IPR029044">
    <property type="entry name" value="Nucleotide-diphossugar_trans"/>
</dbReference>
<gene>
    <name evidence="10" type="ORF">SAMN05421749_104263</name>
</gene>
<dbReference type="Gene3D" id="3.90.550.10">
    <property type="entry name" value="Spore Coat Polysaccharide Biosynthesis Protein SpsA, Chain A"/>
    <property type="match status" value="1"/>
</dbReference>
<protein>
    <recommendedName>
        <fullName evidence="3 8">UTP--glucose-1-phosphate uridylyltransferase</fullName>
        <ecNumber evidence="2 8">2.7.7.9</ecNumber>
    </recommendedName>
    <alternativeName>
        <fullName evidence="8">UDP-glucose pyrophosphorylase</fullName>
    </alternativeName>
</protein>
<dbReference type="EMBL" id="FMYK01000004">
    <property type="protein sequence ID" value="SDC36914.1"/>
    <property type="molecule type" value="Genomic_DNA"/>
</dbReference>
<keyword evidence="5 8" id="KW-0548">Nucleotidyltransferase</keyword>
<dbReference type="PANTHER" id="PTHR43197:SF1">
    <property type="entry name" value="UTP--GLUCOSE-1-PHOSPHATE URIDYLYLTRANSFERASE"/>
    <property type="match status" value="1"/>
</dbReference>
<dbReference type="SUPFAM" id="SSF53448">
    <property type="entry name" value="Nucleotide-diphospho-sugar transferases"/>
    <property type="match status" value="1"/>
</dbReference>
<dbReference type="EC" id="2.7.7.9" evidence="2 8"/>
<evidence type="ECO:0000256" key="6">
    <source>
        <dbReference type="ARBA" id="ARBA00037294"/>
    </source>
</evidence>
<evidence type="ECO:0000256" key="3">
    <source>
        <dbReference type="ARBA" id="ARBA00019048"/>
    </source>
</evidence>
<dbReference type="Proteomes" id="UP000242317">
    <property type="component" value="Unassembled WGS sequence"/>
</dbReference>
<dbReference type="GO" id="GO:0003983">
    <property type="term" value="F:UTP:glucose-1-phosphate uridylyltransferase activity"/>
    <property type="evidence" value="ECO:0007669"/>
    <property type="project" value="UniProtKB-EC"/>
</dbReference>
<dbReference type="PANTHER" id="PTHR43197">
    <property type="entry name" value="UTP--GLUCOSE-1-PHOSPHATE URIDYLYLTRANSFERASE"/>
    <property type="match status" value="1"/>
</dbReference>
<evidence type="ECO:0000313" key="11">
    <source>
        <dbReference type="Proteomes" id="UP000242317"/>
    </source>
</evidence>
<evidence type="ECO:0000313" key="10">
    <source>
        <dbReference type="EMBL" id="SDC36914.1"/>
    </source>
</evidence>
<dbReference type="OrthoDB" id="9803306at2"/>
<evidence type="ECO:0000256" key="5">
    <source>
        <dbReference type="ARBA" id="ARBA00022695"/>
    </source>
</evidence>
<evidence type="ECO:0000256" key="4">
    <source>
        <dbReference type="ARBA" id="ARBA00022679"/>
    </source>
</evidence>
<proteinExistence type="inferred from homology"/>
<reference evidence="11" key="1">
    <citation type="submission" date="2016-09" db="EMBL/GenBank/DDBJ databases">
        <authorList>
            <person name="Varghese N."/>
            <person name="Submissions S."/>
        </authorList>
    </citation>
    <scope>NUCLEOTIDE SEQUENCE [LARGE SCALE GENOMIC DNA]</scope>
    <source>
        <strain evidence="11">ANC 3699</strain>
    </source>
</reference>
<evidence type="ECO:0000256" key="1">
    <source>
        <dbReference type="ARBA" id="ARBA00006890"/>
    </source>
</evidence>
<evidence type="ECO:0000256" key="7">
    <source>
        <dbReference type="ARBA" id="ARBA00048128"/>
    </source>
</evidence>
<dbReference type="NCBIfam" id="TIGR01099">
    <property type="entry name" value="galU"/>
    <property type="match status" value="1"/>
</dbReference>
<name>A0A1G6L137_9GAMM</name>
<keyword evidence="11" id="KW-1185">Reference proteome</keyword>
<comment type="function">
    <text evidence="6">May play a role in stationary phase survival.</text>
</comment>
<dbReference type="InterPro" id="IPR005771">
    <property type="entry name" value="GalU_uridylyltTrfase_bac/arc"/>
</dbReference>
<dbReference type="InterPro" id="IPR005835">
    <property type="entry name" value="NTP_transferase_dom"/>
</dbReference>
<comment type="similarity">
    <text evidence="1 8">Belongs to the UDPGP type 2 family.</text>
</comment>
<dbReference type="RefSeq" id="WP_092619481.1">
    <property type="nucleotide sequence ID" value="NZ_FMYK01000004.1"/>
</dbReference>
<dbReference type="GO" id="GO:0006011">
    <property type="term" value="P:UDP-alpha-D-glucose metabolic process"/>
    <property type="evidence" value="ECO:0007669"/>
    <property type="project" value="InterPro"/>
</dbReference>
<evidence type="ECO:0000256" key="8">
    <source>
        <dbReference type="RuleBase" id="RU361259"/>
    </source>
</evidence>
<dbReference type="Pfam" id="PF00483">
    <property type="entry name" value="NTP_transferase"/>
    <property type="match status" value="1"/>
</dbReference>